<accession>D7FFU1</accession>
<reference evidence="1 2" key="1">
    <citation type="journal article" date="2010" name="BMC Genomics">
        <title>Sequencing, annotation, and comparative genome analysis of the gerbil-adapted Helicobacter pylori strain B8.</title>
        <authorList>
            <person name="Farnbacher M."/>
            <person name="Jahns T."/>
            <person name="Willrodt D."/>
            <person name="Daniel R."/>
            <person name="Haas R."/>
            <person name="Goesmann A."/>
            <person name="Kurtz S."/>
            <person name="Rieder G."/>
        </authorList>
    </citation>
    <scope>NUCLEOTIDE SEQUENCE [LARGE SCALE GENOMIC DNA]</scope>
    <source>
        <strain evidence="1 2">B8</strain>
    </source>
</reference>
<sequence>MFLKRYKSVIRSAFNTPLEFIKIKNSQKNEN</sequence>
<dbReference type="EMBL" id="FN598874">
    <property type="protein sequence ID" value="CBI67048.1"/>
    <property type="molecule type" value="Genomic_DNA"/>
</dbReference>
<evidence type="ECO:0000313" key="2">
    <source>
        <dbReference type="Proteomes" id="UP000007091"/>
    </source>
</evidence>
<evidence type="ECO:0000313" key="1">
    <source>
        <dbReference type="EMBL" id="CBI67048.1"/>
    </source>
</evidence>
<dbReference type="Proteomes" id="UP000007091">
    <property type="component" value="Chromosome"/>
</dbReference>
<dbReference type="AlphaFoldDB" id="D7FFU1"/>
<name>D7FFU1_HELP3</name>
<proteinExistence type="predicted"/>
<organism evidence="1 2">
    <name type="scientific">Helicobacter pylori (strain B8)</name>
    <dbReference type="NCBI Taxonomy" id="693745"/>
    <lineage>
        <taxon>Bacteria</taxon>
        <taxon>Pseudomonadati</taxon>
        <taxon>Campylobacterota</taxon>
        <taxon>Epsilonproteobacteria</taxon>
        <taxon>Campylobacterales</taxon>
        <taxon>Helicobacteraceae</taxon>
        <taxon>Helicobacter</taxon>
    </lineage>
</organism>
<dbReference type="HOGENOM" id="CLU_3414736_0_0_7"/>
<gene>
    <name evidence="1" type="ordered locus">HPB8_1491</name>
</gene>
<protein>
    <submittedName>
        <fullName evidence="1">Uncharacterized protein</fullName>
    </submittedName>
</protein>
<dbReference type="KEGG" id="hpl:HPB8_1491"/>